<reference evidence="3" key="1">
    <citation type="submission" date="2023-09" db="EMBL/GenBank/DDBJ databases">
        <authorList>
            <person name="Li S."/>
            <person name="Li X."/>
            <person name="Zhang C."/>
            <person name="Zhao Z."/>
        </authorList>
    </citation>
    <scope>NUCLEOTIDE SEQUENCE [LARGE SCALE GENOMIC DNA]</scope>
    <source>
        <strain evidence="3">SQ149</strain>
    </source>
</reference>
<accession>A0ABY9TSQ5</accession>
<sequence>MKTYLLPLLAVCIFSGNISAKTNNNFATTEVIEETTSQQSSNDQLSDEELANIQKKLNNPLADLWLLFLQNDYTSFQDANDNNYQINSLKFQPVMSFDISKDYNLIIRPTIQHMSIEAPGLERESGLGDTGLLGYWQH</sequence>
<feature type="chain" id="PRO_5045230230" evidence="1">
    <location>
        <begin position="21"/>
        <end position="138"/>
    </location>
</feature>
<organism evidence="2 3">
    <name type="scientific">Thalassotalea psychrophila</name>
    <dbReference type="NCBI Taxonomy" id="3065647"/>
    <lineage>
        <taxon>Bacteria</taxon>
        <taxon>Pseudomonadati</taxon>
        <taxon>Pseudomonadota</taxon>
        <taxon>Gammaproteobacteria</taxon>
        <taxon>Alteromonadales</taxon>
        <taxon>Colwelliaceae</taxon>
        <taxon>Thalassotalea</taxon>
    </lineage>
</organism>
<dbReference type="Proteomes" id="UP001258994">
    <property type="component" value="Chromosome"/>
</dbReference>
<evidence type="ECO:0000256" key="1">
    <source>
        <dbReference type="SAM" id="SignalP"/>
    </source>
</evidence>
<keyword evidence="1" id="KW-0732">Signal</keyword>
<name>A0ABY9TSQ5_9GAMM</name>
<evidence type="ECO:0000313" key="2">
    <source>
        <dbReference type="EMBL" id="WNC71793.1"/>
    </source>
</evidence>
<protein>
    <submittedName>
        <fullName evidence="2">Uncharacterized protein</fullName>
    </submittedName>
</protein>
<keyword evidence="3" id="KW-1185">Reference proteome</keyword>
<gene>
    <name evidence="2" type="ORF">RGQ13_16980</name>
</gene>
<proteinExistence type="predicted"/>
<feature type="signal peptide" evidence="1">
    <location>
        <begin position="1"/>
        <end position="20"/>
    </location>
</feature>
<evidence type="ECO:0000313" key="3">
    <source>
        <dbReference type="Proteomes" id="UP001258994"/>
    </source>
</evidence>
<dbReference type="EMBL" id="CP134145">
    <property type="protein sequence ID" value="WNC71793.1"/>
    <property type="molecule type" value="Genomic_DNA"/>
</dbReference>
<dbReference type="RefSeq" id="WP_348390926.1">
    <property type="nucleotide sequence ID" value="NZ_CP134145.1"/>
</dbReference>